<organism evidence="1 2">
    <name type="scientific">Aspergillus chevalieri</name>
    <name type="common">Eurotium chevalieri</name>
    <dbReference type="NCBI Taxonomy" id="182096"/>
    <lineage>
        <taxon>Eukaryota</taxon>
        <taxon>Fungi</taxon>
        <taxon>Dikarya</taxon>
        <taxon>Ascomycota</taxon>
        <taxon>Pezizomycotina</taxon>
        <taxon>Eurotiomycetes</taxon>
        <taxon>Eurotiomycetidae</taxon>
        <taxon>Eurotiales</taxon>
        <taxon>Aspergillaceae</taxon>
        <taxon>Aspergillus</taxon>
        <taxon>Aspergillus subgen. Aspergillus</taxon>
    </lineage>
</organism>
<keyword evidence="2" id="KW-1185">Reference proteome</keyword>
<dbReference type="RefSeq" id="XP_043136968.1">
    <property type="nucleotide sequence ID" value="XM_043279272.1"/>
</dbReference>
<protein>
    <submittedName>
        <fullName evidence="1">Uncharacterized protein</fullName>
    </submittedName>
</protein>
<name>A0A7R7ZPB0_ASPCH</name>
<evidence type="ECO:0000313" key="2">
    <source>
        <dbReference type="Proteomes" id="UP000637239"/>
    </source>
</evidence>
<dbReference type="GeneID" id="66982804"/>
<dbReference type="EMBL" id="AP024419">
    <property type="protein sequence ID" value="BCR88446.1"/>
    <property type="molecule type" value="Genomic_DNA"/>
</dbReference>
<dbReference type="Proteomes" id="UP000637239">
    <property type="component" value="Chromosome 4"/>
</dbReference>
<dbReference type="KEGG" id="ache:ACHE_41010A"/>
<proteinExistence type="predicted"/>
<evidence type="ECO:0000313" key="1">
    <source>
        <dbReference type="EMBL" id="BCR88446.1"/>
    </source>
</evidence>
<accession>A0A7R7ZPB0</accession>
<dbReference type="AlphaFoldDB" id="A0A7R7ZPB0"/>
<reference evidence="1" key="2">
    <citation type="submission" date="2021-02" db="EMBL/GenBank/DDBJ databases">
        <title>Aspergillus chevalieri M1 genome sequence.</title>
        <authorList>
            <person name="Kadooka C."/>
            <person name="Mori K."/>
            <person name="Futagami T."/>
        </authorList>
    </citation>
    <scope>NUCLEOTIDE SEQUENCE</scope>
    <source>
        <strain evidence="1">M1</strain>
    </source>
</reference>
<gene>
    <name evidence="1" type="ORF">ACHE_41010A</name>
</gene>
<reference evidence="1" key="1">
    <citation type="submission" date="2021-01" db="EMBL/GenBank/DDBJ databases">
        <authorList>
            <consortium name="Aspergillus chevalieri M1 genome sequencing consortium"/>
            <person name="Kazuki M."/>
            <person name="Futagami T."/>
        </authorList>
    </citation>
    <scope>NUCLEOTIDE SEQUENCE</scope>
    <source>
        <strain evidence="1">M1</strain>
    </source>
</reference>
<sequence length="272" mass="30041">MAEVIGTISAVAGIVTNVVQAIQLIDTARDRVRGKSKTMKQVATQLDSIYQSLSLVRDERPLQTAKVEQHCVVIIGIANELEACFDRLQSGQQHGSVRRFFSAMKNGDKDDAELSEILLRLDRAQNELVLRISVAQVGLMGNLNQGFKVSYDLLMDTNRKCQKILGTGLQLASQLQSRQPERNGQLVLGHTELQELGLVRPQEQVDESPKLDAKFTDNITLDQASIIIGNVGVQNWEHTARVKATISANKFGNNLSMVVGNMEAFPMQRVFG</sequence>